<dbReference type="GO" id="GO:0000287">
    <property type="term" value="F:magnesium ion binding"/>
    <property type="evidence" value="ECO:0007669"/>
    <property type="project" value="InterPro"/>
</dbReference>
<dbReference type="InterPro" id="IPR037143">
    <property type="entry name" value="4-PPantetheinyl_Trfase_dom_sf"/>
</dbReference>
<dbReference type="Proteomes" id="UP000269289">
    <property type="component" value="Unassembled WGS sequence"/>
</dbReference>
<dbReference type="OrthoDB" id="190168at2"/>
<evidence type="ECO:0008006" key="3">
    <source>
        <dbReference type="Google" id="ProtNLM"/>
    </source>
</evidence>
<dbReference type="RefSeq" id="WP_122149465.1">
    <property type="nucleotide sequence ID" value="NZ_RFFI01000054.1"/>
</dbReference>
<dbReference type="GO" id="GO:0008897">
    <property type="term" value="F:holo-[acyl-carrier-protein] synthase activity"/>
    <property type="evidence" value="ECO:0007669"/>
    <property type="project" value="InterPro"/>
</dbReference>
<evidence type="ECO:0000313" key="1">
    <source>
        <dbReference type="EMBL" id="RMI09277.1"/>
    </source>
</evidence>
<protein>
    <recommendedName>
        <fullName evidence="3">4'-phosphopantetheinyl transferase</fullName>
    </recommendedName>
</protein>
<proteinExistence type="predicted"/>
<dbReference type="InterPro" id="IPR050559">
    <property type="entry name" value="P-Pant_transferase_sf"/>
</dbReference>
<organism evidence="1 2">
    <name type="scientific">Cellulomonas triticagri</name>
    <dbReference type="NCBI Taxonomy" id="2483352"/>
    <lineage>
        <taxon>Bacteria</taxon>
        <taxon>Bacillati</taxon>
        <taxon>Actinomycetota</taxon>
        <taxon>Actinomycetes</taxon>
        <taxon>Micrococcales</taxon>
        <taxon>Cellulomonadaceae</taxon>
        <taxon>Cellulomonas</taxon>
    </lineage>
</organism>
<dbReference type="SUPFAM" id="SSF56214">
    <property type="entry name" value="4'-phosphopantetheinyl transferase"/>
    <property type="match status" value="2"/>
</dbReference>
<dbReference type="EMBL" id="RFFI01000054">
    <property type="protein sequence ID" value="RMI09277.1"/>
    <property type="molecule type" value="Genomic_DNA"/>
</dbReference>
<dbReference type="GO" id="GO:0019878">
    <property type="term" value="P:lysine biosynthetic process via aminoadipic acid"/>
    <property type="evidence" value="ECO:0007669"/>
    <property type="project" value="TreeGrafter"/>
</dbReference>
<gene>
    <name evidence="1" type="ORF">EBM89_10945</name>
</gene>
<comment type="caution">
    <text evidence="1">The sequence shown here is derived from an EMBL/GenBank/DDBJ whole genome shotgun (WGS) entry which is preliminary data.</text>
</comment>
<accession>A0A3M2J598</accession>
<name>A0A3M2J598_9CELL</name>
<evidence type="ECO:0000313" key="2">
    <source>
        <dbReference type="Proteomes" id="UP000269289"/>
    </source>
</evidence>
<sequence>MVEILVRHASVPSDAAARRRDLAGLTPDERARVERAPAPDRPAVATVLLLARVVVAEACGVDAADVRIDRRCPRCGSTAHGVPRVVLPGDAPAPHLSLSRSRDLVVVAVADVPVGVDVEPVTATPPAPGVVLADGEPPVPGPHGLLRTWVHKEALLKATGTGLAVDPRDLRATPPPLGWRVRDVPVPPTHLAALATPGPA</sequence>
<reference evidence="1 2" key="1">
    <citation type="submission" date="2018-10" db="EMBL/GenBank/DDBJ databases">
        <title>Isolation, diversity and antifungal activity of actinobacteria from wheat.</title>
        <authorList>
            <person name="Han C."/>
        </authorList>
    </citation>
    <scope>NUCLEOTIDE SEQUENCE [LARGE SCALE GENOMIC DNA]</scope>
    <source>
        <strain evidence="1 2">NEAU-YY56</strain>
    </source>
</reference>
<keyword evidence="2" id="KW-1185">Reference proteome</keyword>
<dbReference type="PANTHER" id="PTHR12215">
    <property type="entry name" value="PHOSPHOPANTETHEINE TRANSFERASE"/>
    <property type="match status" value="1"/>
</dbReference>
<dbReference type="GO" id="GO:0005829">
    <property type="term" value="C:cytosol"/>
    <property type="evidence" value="ECO:0007669"/>
    <property type="project" value="TreeGrafter"/>
</dbReference>
<dbReference type="PANTHER" id="PTHR12215:SF15">
    <property type="entry name" value="4'-PHOSPHOPANTETHEINYL TRANSFERASE SUPERFAMILY-RELATED"/>
    <property type="match status" value="1"/>
</dbReference>
<dbReference type="AlphaFoldDB" id="A0A3M2J598"/>
<dbReference type="Gene3D" id="3.90.470.20">
    <property type="entry name" value="4'-phosphopantetheinyl transferase domain"/>
    <property type="match status" value="2"/>
</dbReference>